<dbReference type="PANTHER" id="PTHR48090:SF7">
    <property type="entry name" value="RFBJ PROTEIN"/>
    <property type="match status" value="1"/>
</dbReference>
<evidence type="ECO:0000313" key="3">
    <source>
        <dbReference type="Proteomes" id="UP000215215"/>
    </source>
</evidence>
<evidence type="ECO:0000259" key="1">
    <source>
        <dbReference type="Pfam" id="PF00535"/>
    </source>
</evidence>
<dbReference type="AlphaFoldDB" id="A0A235BPT3"/>
<name>A0A235BPT3_UNCW3</name>
<evidence type="ECO:0000313" key="2">
    <source>
        <dbReference type="EMBL" id="OYD14241.1"/>
    </source>
</evidence>
<comment type="caution">
    <text evidence="2">The sequence shown here is derived from an EMBL/GenBank/DDBJ whole genome shotgun (WGS) entry which is preliminary data.</text>
</comment>
<protein>
    <recommendedName>
        <fullName evidence="1">Glycosyltransferase 2-like domain-containing protein</fullName>
    </recommendedName>
</protein>
<proteinExistence type="predicted"/>
<sequence length="221" mass="24897">MERIMIIIPAYNEEDSIVKVLPLLNFSPRDIVVVDDGSADNTALLSRSFGVHVIKHEKNEGKGMAHKTGFDFASKEGAKWIITMDADGQHSPEDLPKFIEAIKEKRGDMIIGEREISTRTMPLLRFLTNLGTSFFVSILGGKRVKDSQSGFRAIRKEIFASIPLSTNNFQTESEIIIKAARRGFKITSVPVKTIYNISQSYIKPSLDTVRFMELVFQSLWI</sequence>
<dbReference type="PANTHER" id="PTHR48090">
    <property type="entry name" value="UNDECAPRENYL-PHOSPHATE 4-DEOXY-4-FORMAMIDO-L-ARABINOSE TRANSFERASE-RELATED"/>
    <property type="match status" value="1"/>
</dbReference>
<dbReference type="InterPro" id="IPR029044">
    <property type="entry name" value="Nucleotide-diphossugar_trans"/>
</dbReference>
<reference evidence="2 3" key="1">
    <citation type="submission" date="2017-07" db="EMBL/GenBank/DDBJ databases">
        <title>Recovery of genomes from metagenomes via a dereplication, aggregation, and scoring strategy.</title>
        <authorList>
            <person name="Sieber C.M."/>
            <person name="Probst A.J."/>
            <person name="Sharrar A."/>
            <person name="Thomas B.C."/>
            <person name="Hess M."/>
            <person name="Tringe S.G."/>
            <person name="Banfield J.F."/>
        </authorList>
    </citation>
    <scope>NUCLEOTIDE SEQUENCE [LARGE SCALE GENOMIC DNA]</scope>
    <source>
        <strain evidence="2">JGI_Cruoil_03_44_89</strain>
    </source>
</reference>
<feature type="domain" description="Glycosyltransferase 2-like" evidence="1">
    <location>
        <begin position="6"/>
        <end position="159"/>
    </location>
</feature>
<dbReference type="EMBL" id="NOZQ01000197">
    <property type="protein sequence ID" value="OYD14241.1"/>
    <property type="molecule type" value="Genomic_DNA"/>
</dbReference>
<dbReference type="InterPro" id="IPR001173">
    <property type="entry name" value="Glyco_trans_2-like"/>
</dbReference>
<dbReference type="CDD" id="cd04179">
    <property type="entry name" value="DPM_DPG-synthase_like"/>
    <property type="match status" value="1"/>
</dbReference>
<dbReference type="InterPro" id="IPR050256">
    <property type="entry name" value="Glycosyltransferase_2"/>
</dbReference>
<dbReference type="Gene3D" id="3.90.550.10">
    <property type="entry name" value="Spore Coat Polysaccharide Biosynthesis Protein SpsA, Chain A"/>
    <property type="match status" value="1"/>
</dbReference>
<organism evidence="2 3">
    <name type="scientific">candidate division WOR-3 bacterium JGI_Cruoil_03_44_89</name>
    <dbReference type="NCBI Taxonomy" id="1973748"/>
    <lineage>
        <taxon>Bacteria</taxon>
        <taxon>Bacteria division WOR-3</taxon>
    </lineage>
</organism>
<dbReference type="Proteomes" id="UP000215215">
    <property type="component" value="Unassembled WGS sequence"/>
</dbReference>
<dbReference type="Pfam" id="PF00535">
    <property type="entry name" value="Glycos_transf_2"/>
    <property type="match status" value="1"/>
</dbReference>
<gene>
    <name evidence="2" type="ORF">CH333_08610</name>
</gene>
<accession>A0A235BPT3</accession>
<dbReference type="SUPFAM" id="SSF53448">
    <property type="entry name" value="Nucleotide-diphospho-sugar transferases"/>
    <property type="match status" value="1"/>
</dbReference>